<evidence type="ECO:0000259" key="1">
    <source>
        <dbReference type="Pfam" id="PF12680"/>
    </source>
</evidence>
<feature type="domain" description="SnoaL-like" evidence="1">
    <location>
        <begin position="10"/>
        <end position="114"/>
    </location>
</feature>
<dbReference type="RefSeq" id="WP_184477197.1">
    <property type="nucleotide sequence ID" value="NZ_JACHOV010000015.1"/>
</dbReference>
<sequence>MESSRKQTLRQYCDAVGRGDAEAIRELVTDDYTHEFLGSTGLAGKKRTLSGILEQLEAFSSALAAPGRFTFYEMVEEGDLVAAIFSGKCELVNGKRFDGDYAVVCRFRGDKILSMRELVDTKLADSVFG</sequence>
<accession>A0A840HXH8</accession>
<dbReference type="SUPFAM" id="SSF54427">
    <property type="entry name" value="NTF2-like"/>
    <property type="match status" value="1"/>
</dbReference>
<evidence type="ECO:0000313" key="2">
    <source>
        <dbReference type="EMBL" id="MBB4642795.1"/>
    </source>
</evidence>
<dbReference type="InterPro" id="IPR037401">
    <property type="entry name" value="SnoaL-like"/>
</dbReference>
<protein>
    <submittedName>
        <fullName evidence="2">Ketosteroid isomerase-like protein</fullName>
    </submittedName>
</protein>
<keyword evidence="3" id="KW-1185">Reference proteome</keyword>
<name>A0A840HXH8_9SPHN</name>
<evidence type="ECO:0000313" key="3">
    <source>
        <dbReference type="Proteomes" id="UP000575068"/>
    </source>
</evidence>
<dbReference type="Gene3D" id="3.10.450.50">
    <property type="match status" value="1"/>
</dbReference>
<dbReference type="PANTHER" id="PTHR41252:SF1">
    <property type="entry name" value="BLR2505 PROTEIN"/>
    <property type="match status" value="1"/>
</dbReference>
<dbReference type="Proteomes" id="UP000575068">
    <property type="component" value="Unassembled WGS sequence"/>
</dbReference>
<dbReference type="AlphaFoldDB" id="A0A840HXH8"/>
<keyword evidence="2" id="KW-0413">Isomerase</keyword>
<dbReference type="EMBL" id="JACHOV010000015">
    <property type="protein sequence ID" value="MBB4642795.1"/>
    <property type="molecule type" value="Genomic_DNA"/>
</dbReference>
<organism evidence="2 3">
    <name type="scientific">Rhizorhapis suberifaciens</name>
    <name type="common">corky root of lettuce</name>
    <dbReference type="NCBI Taxonomy" id="13656"/>
    <lineage>
        <taxon>Bacteria</taxon>
        <taxon>Pseudomonadati</taxon>
        <taxon>Pseudomonadota</taxon>
        <taxon>Alphaproteobacteria</taxon>
        <taxon>Sphingomonadales</taxon>
        <taxon>Sphingomonadaceae</taxon>
        <taxon>Rhizorhapis</taxon>
    </lineage>
</organism>
<gene>
    <name evidence="2" type="ORF">HNQ99_003131</name>
</gene>
<dbReference type="PANTHER" id="PTHR41252">
    <property type="entry name" value="BLR2505 PROTEIN"/>
    <property type="match status" value="1"/>
</dbReference>
<dbReference type="GO" id="GO:0016853">
    <property type="term" value="F:isomerase activity"/>
    <property type="evidence" value="ECO:0007669"/>
    <property type="project" value="UniProtKB-KW"/>
</dbReference>
<proteinExistence type="predicted"/>
<dbReference type="InterPro" id="IPR032710">
    <property type="entry name" value="NTF2-like_dom_sf"/>
</dbReference>
<comment type="caution">
    <text evidence="2">The sequence shown here is derived from an EMBL/GenBank/DDBJ whole genome shotgun (WGS) entry which is preliminary data.</text>
</comment>
<reference evidence="2 3" key="1">
    <citation type="submission" date="2020-08" db="EMBL/GenBank/DDBJ databases">
        <title>Genomic Encyclopedia of Type Strains, Phase IV (KMG-IV): sequencing the most valuable type-strain genomes for metagenomic binning, comparative biology and taxonomic classification.</title>
        <authorList>
            <person name="Goeker M."/>
        </authorList>
    </citation>
    <scope>NUCLEOTIDE SEQUENCE [LARGE SCALE GENOMIC DNA]</scope>
    <source>
        <strain evidence="2 3">DSM 7465</strain>
    </source>
</reference>
<dbReference type="Pfam" id="PF12680">
    <property type="entry name" value="SnoaL_2"/>
    <property type="match status" value="1"/>
</dbReference>